<gene>
    <name evidence="4" type="primary">Vigan.09G220100</name>
    <name evidence="4" type="ORF">VIGAN_09220100</name>
</gene>
<feature type="region of interest" description="Disordered" evidence="1">
    <location>
        <begin position="166"/>
        <end position="194"/>
    </location>
</feature>
<dbReference type="Proteomes" id="UP000291084">
    <property type="component" value="Chromosome 9"/>
</dbReference>
<name>A0A0S3T0U2_PHAAN</name>
<evidence type="ECO:0000313" key="4">
    <source>
        <dbReference type="EMBL" id="BAT98540.1"/>
    </source>
</evidence>
<feature type="compositionally biased region" description="Low complexity" evidence="1">
    <location>
        <begin position="179"/>
        <end position="194"/>
    </location>
</feature>
<evidence type="ECO:0000256" key="1">
    <source>
        <dbReference type="SAM" id="MobiDB-lite"/>
    </source>
</evidence>
<feature type="domain" description="EGF-like" evidence="3">
    <location>
        <begin position="41"/>
        <end position="89"/>
    </location>
</feature>
<proteinExistence type="predicted"/>
<reference evidence="4 5" key="1">
    <citation type="journal article" date="2015" name="Sci. Rep.">
        <title>The power of single molecule real-time sequencing technology in the de novo assembly of a eukaryotic genome.</title>
        <authorList>
            <person name="Sakai H."/>
            <person name="Naito K."/>
            <person name="Ogiso-Tanaka E."/>
            <person name="Takahashi Y."/>
            <person name="Iseki K."/>
            <person name="Muto C."/>
            <person name="Satou K."/>
            <person name="Teruya K."/>
            <person name="Shiroma A."/>
            <person name="Shimoji M."/>
            <person name="Hirano T."/>
            <person name="Itoh T."/>
            <person name="Kaga A."/>
            <person name="Tomooka N."/>
        </authorList>
    </citation>
    <scope>NUCLEOTIDE SEQUENCE [LARGE SCALE GENOMIC DNA]</scope>
    <source>
        <strain evidence="5">cv. Shumari</strain>
    </source>
</reference>
<dbReference type="PANTHER" id="PTHR33881">
    <property type="entry name" value="NEUROGENIC LOCUS NOTCH-LIKE PROTEIN"/>
    <property type="match status" value="1"/>
</dbReference>
<dbReference type="SMART" id="SM00181">
    <property type="entry name" value="EGF"/>
    <property type="match status" value="2"/>
</dbReference>
<dbReference type="EMBL" id="AP015042">
    <property type="protein sequence ID" value="BAT98540.1"/>
    <property type="molecule type" value="Genomic_DNA"/>
</dbReference>
<accession>A0A0S3T0U2</accession>
<dbReference type="InterPro" id="IPR000742">
    <property type="entry name" value="EGF"/>
</dbReference>
<keyword evidence="5" id="KW-1185">Reference proteome</keyword>
<organism evidence="4 5">
    <name type="scientific">Vigna angularis var. angularis</name>
    <dbReference type="NCBI Taxonomy" id="157739"/>
    <lineage>
        <taxon>Eukaryota</taxon>
        <taxon>Viridiplantae</taxon>
        <taxon>Streptophyta</taxon>
        <taxon>Embryophyta</taxon>
        <taxon>Tracheophyta</taxon>
        <taxon>Spermatophyta</taxon>
        <taxon>Magnoliopsida</taxon>
        <taxon>eudicotyledons</taxon>
        <taxon>Gunneridae</taxon>
        <taxon>Pentapetalae</taxon>
        <taxon>rosids</taxon>
        <taxon>fabids</taxon>
        <taxon>Fabales</taxon>
        <taxon>Fabaceae</taxon>
        <taxon>Papilionoideae</taxon>
        <taxon>50 kb inversion clade</taxon>
        <taxon>NPAAA clade</taxon>
        <taxon>indigoferoid/millettioid clade</taxon>
        <taxon>Phaseoleae</taxon>
        <taxon>Vigna</taxon>
    </lineage>
</organism>
<sequence>MGKFSWTSLVLVSLYPFFFTCQVSAPSPPLMSNLGINIFNVCDVVYCGRGTCQLSSTDLLGFRCDCETGWKKPNIGSFQLPPCVLPNCTVDLNCGNGSSSLPSSPPTTFKDPCLLNLCGDGTCESNGSDFRCQCNEGSANLLDDPKLICIKRCTLGGDCGGFNLGFDSSPNETQPPPEKSGTSGSPPTSPTAVSGETLRSIRGLHVLATLLLALIFEAWI</sequence>
<evidence type="ECO:0000313" key="5">
    <source>
        <dbReference type="Proteomes" id="UP000291084"/>
    </source>
</evidence>
<feature type="signal peptide" evidence="2">
    <location>
        <begin position="1"/>
        <end position="25"/>
    </location>
</feature>
<protein>
    <recommendedName>
        <fullName evidence="3">EGF-like domain-containing protein</fullName>
    </recommendedName>
</protein>
<dbReference type="PANTHER" id="PTHR33881:SF17">
    <property type="entry name" value="EGF-LIKE DOMAIN-CONTAINING PROTEIN"/>
    <property type="match status" value="1"/>
</dbReference>
<keyword evidence="2" id="KW-0732">Signal</keyword>
<dbReference type="AlphaFoldDB" id="A0A0S3T0U2"/>
<feature type="chain" id="PRO_5006618849" description="EGF-like domain-containing protein" evidence="2">
    <location>
        <begin position="26"/>
        <end position="220"/>
    </location>
</feature>
<dbReference type="OrthoDB" id="1933729at2759"/>
<evidence type="ECO:0000259" key="3">
    <source>
        <dbReference type="SMART" id="SM00181"/>
    </source>
</evidence>
<evidence type="ECO:0000256" key="2">
    <source>
        <dbReference type="SAM" id="SignalP"/>
    </source>
</evidence>
<feature type="domain" description="EGF-like" evidence="3">
    <location>
        <begin position="112"/>
        <end position="150"/>
    </location>
</feature>